<dbReference type="Proteomes" id="UP001501920">
    <property type="component" value="Chromosome 3"/>
</dbReference>
<organism evidence="10 11">
    <name type="scientific">Pygocentrus nattereri</name>
    <name type="common">Red-bellied piranha</name>
    <dbReference type="NCBI Taxonomy" id="42514"/>
    <lineage>
        <taxon>Eukaryota</taxon>
        <taxon>Metazoa</taxon>
        <taxon>Chordata</taxon>
        <taxon>Craniata</taxon>
        <taxon>Vertebrata</taxon>
        <taxon>Euteleostomi</taxon>
        <taxon>Actinopterygii</taxon>
        <taxon>Neopterygii</taxon>
        <taxon>Teleostei</taxon>
        <taxon>Ostariophysi</taxon>
        <taxon>Characiformes</taxon>
        <taxon>Characoidei</taxon>
        <taxon>Pygocentrus</taxon>
    </lineage>
</organism>
<comment type="subcellular location">
    <subcellularLocation>
        <location evidence="1 7">Nucleus</location>
        <location evidence="1 7">Nucleolus</location>
    </subcellularLocation>
</comment>
<evidence type="ECO:0000256" key="6">
    <source>
        <dbReference type="ARBA" id="ARBA00065814"/>
    </source>
</evidence>
<keyword evidence="11" id="KW-1185">Reference proteome</keyword>
<dbReference type="InterPro" id="IPR027417">
    <property type="entry name" value="P-loop_NTPase"/>
</dbReference>
<dbReference type="Gene3D" id="1.10.1580.10">
    <property type="match status" value="1"/>
</dbReference>
<dbReference type="CDD" id="cd01858">
    <property type="entry name" value="NGP_1"/>
    <property type="match status" value="1"/>
</dbReference>
<name>A0AAR2L950_PYGNA</name>
<gene>
    <name evidence="10" type="primary">GNL2</name>
</gene>
<evidence type="ECO:0000256" key="3">
    <source>
        <dbReference type="ARBA" id="ARBA00023134"/>
    </source>
</evidence>
<dbReference type="Pfam" id="PF01926">
    <property type="entry name" value="MMR_HSR1"/>
    <property type="match status" value="1"/>
</dbReference>
<dbReference type="GO" id="GO:0005730">
    <property type="term" value="C:nucleolus"/>
    <property type="evidence" value="ECO:0007669"/>
    <property type="project" value="UniProtKB-SubCell"/>
</dbReference>
<evidence type="ECO:0000256" key="7">
    <source>
        <dbReference type="RuleBase" id="RU364023"/>
    </source>
</evidence>
<sequence>DAKAKVKADAQKPGICVTYSFSLDRVKGTGGNNMRDRATIKRLNMYRQKQRCNNRGKVIKPLQYQSTVAPGTVARVEPNIKWFANTRVIKQSSLQKFQEEMGAVKRDPYRVVMRQSKLPMSLLHDGIKAHNSKVHILDTETFETTFGPKAQRKRPNLSVGELKELAEKAEASAQGYSAEKDRDLVTEDSGVREEAREEIFKKGQSKRIWGELYKVIDSSDVIIQVLDARDPMGTRSQNIETYLKKEKPWKHLIFVLNKCDLIPTWVTKRWVVVLSQEYPTLAFHASLTNSFGKGSLIQLLRQFGKLHTDKKQISVGFIGYPNVGKSSIINTLRSKKVCNVAPLAGETKVWQYITLMRRIFLIDCPGVVYPSEDSETDIVLKGVVQVEKIRNPEDHIGAVLERAKAEYIQKTYRVPSWSSAEDFLEKLAFRTGKLLKGGEPDLSTVSKMVLNDWQRGRIPFFVKPPGFEMDEGGKALLPMEASGVEAEQDGCEDRPEQQSTETTEDTEQDVSLQQKQKHEQVQRILASVRQNFGKINVAPEFSEEDLVPVDMPDFLDSSESEEDEKDGSEEEEEDENVEETGKQEEESGEEEYGKKLFADGPSAKAEGKSAREVNKELDEKIAKLKHFLDRAKSKRFSAIRSVCPFIFLSCAFFPFVCAFLCSNEAVKPDSAVTHVGRKRKAQEDEESAQPTKLTSKEKRRMERTQKVKKVGVRYYETHNVKNKNKNRKMPKEGSTGRRVKR</sequence>
<dbReference type="PRINTS" id="PR00326">
    <property type="entry name" value="GTP1OBG"/>
</dbReference>
<keyword evidence="3 7" id="KW-0342">GTP-binding</keyword>
<protein>
    <recommendedName>
        <fullName evidence="7">Nucleolar GTP-binding protein 2</fullName>
    </recommendedName>
</protein>
<comment type="function">
    <text evidence="5">GTPase that associates with pre-60S ribosomal subunits in the nucleolus and is required for their nuclear export and maturation. May promote cell proliferation possibly by increasing p53/TP53 protein levels, and consequently those of its downstream product CDKN1A/p21, and decreasing RPL23A protein levels.</text>
</comment>
<dbReference type="InterPro" id="IPR023179">
    <property type="entry name" value="GTP-bd_ortho_bundle_sf"/>
</dbReference>
<comment type="subunit">
    <text evidence="6">Interacts with LYAR and RPL23A. Interacts with the nuclear importin-beta receptor and, at a lower extent, with importin-alpha.</text>
</comment>
<keyword evidence="4 7" id="KW-0539">Nucleus</keyword>
<dbReference type="SUPFAM" id="SSF52540">
    <property type="entry name" value="P-loop containing nucleoside triphosphate hydrolases"/>
    <property type="match status" value="1"/>
</dbReference>
<feature type="compositionally biased region" description="Acidic residues" evidence="8">
    <location>
        <begin position="556"/>
        <end position="578"/>
    </location>
</feature>
<evidence type="ECO:0000256" key="1">
    <source>
        <dbReference type="ARBA" id="ARBA00004604"/>
    </source>
</evidence>
<comment type="similarity">
    <text evidence="7">Belongs to the TRAFAC class YlqF/YawG GTPase family. NOG2 subfamily.</text>
</comment>
<dbReference type="InterPro" id="IPR030378">
    <property type="entry name" value="G_CP_dom"/>
</dbReference>
<evidence type="ECO:0000259" key="9">
    <source>
        <dbReference type="PROSITE" id="PS51721"/>
    </source>
</evidence>
<dbReference type="PROSITE" id="PS51721">
    <property type="entry name" value="G_CP"/>
    <property type="match status" value="1"/>
</dbReference>
<keyword evidence="2 7" id="KW-0547">Nucleotide-binding</keyword>
<evidence type="ECO:0000256" key="5">
    <source>
        <dbReference type="ARBA" id="ARBA00054763"/>
    </source>
</evidence>
<dbReference type="PANTHER" id="PTHR11089">
    <property type="entry name" value="GTP-BINDING PROTEIN-RELATED"/>
    <property type="match status" value="1"/>
</dbReference>
<evidence type="ECO:0000256" key="2">
    <source>
        <dbReference type="ARBA" id="ARBA00022741"/>
    </source>
</evidence>
<feature type="domain" description="CP-type G" evidence="9">
    <location>
        <begin position="209"/>
        <end position="370"/>
    </location>
</feature>
<evidence type="ECO:0000313" key="11">
    <source>
        <dbReference type="Proteomes" id="UP001501920"/>
    </source>
</evidence>
<dbReference type="AlphaFoldDB" id="A0AAR2L950"/>
<dbReference type="FunFam" id="1.10.1580.10:FF:000001">
    <property type="entry name" value="Nucleolar GTP-binding protein 2"/>
    <property type="match status" value="1"/>
</dbReference>
<evidence type="ECO:0000313" key="10">
    <source>
        <dbReference type="Ensembl" id="ENSPNAP00000071182.1"/>
    </source>
</evidence>
<feature type="compositionally biased region" description="Basic and acidic residues" evidence="8">
    <location>
        <begin position="579"/>
        <end position="597"/>
    </location>
</feature>
<reference evidence="10" key="3">
    <citation type="submission" date="2025-09" db="UniProtKB">
        <authorList>
            <consortium name="Ensembl"/>
        </authorList>
    </citation>
    <scope>IDENTIFICATION</scope>
</reference>
<dbReference type="InterPro" id="IPR050755">
    <property type="entry name" value="TRAFAC_YlqF/YawG_RiboMat"/>
</dbReference>
<proteinExistence type="inferred from homology"/>
<dbReference type="Pfam" id="PF08153">
    <property type="entry name" value="NGP1NT"/>
    <property type="match status" value="1"/>
</dbReference>
<dbReference type="GeneTree" id="ENSGT00810000125524"/>
<dbReference type="PANTHER" id="PTHR11089:SF9">
    <property type="entry name" value="NUCLEOLAR GTP-BINDING PROTEIN 2"/>
    <property type="match status" value="1"/>
</dbReference>
<dbReference type="InterPro" id="IPR006073">
    <property type="entry name" value="GTP-bd"/>
</dbReference>
<dbReference type="InterPro" id="IPR024929">
    <property type="entry name" value="GNL2_CP_dom"/>
</dbReference>
<dbReference type="Gene3D" id="3.40.50.300">
    <property type="entry name" value="P-loop containing nucleotide triphosphate hydrolases"/>
    <property type="match status" value="1"/>
</dbReference>
<evidence type="ECO:0000256" key="8">
    <source>
        <dbReference type="SAM" id="MobiDB-lite"/>
    </source>
</evidence>
<reference evidence="10 11" key="1">
    <citation type="submission" date="2020-10" db="EMBL/GenBank/DDBJ databases">
        <title>Pygocentrus nattereri (red-bellied piranha) genome, fPygNat1, primary haplotype.</title>
        <authorList>
            <person name="Myers G."/>
            <person name="Meyer A."/>
            <person name="Karagic N."/>
            <person name="Pippel M."/>
            <person name="Winkler S."/>
            <person name="Tracey A."/>
            <person name="Wood J."/>
            <person name="Formenti G."/>
            <person name="Howe K."/>
            <person name="Fedrigo O."/>
            <person name="Jarvis E.D."/>
        </authorList>
    </citation>
    <scope>NUCLEOTIDE SEQUENCE [LARGE SCALE GENOMIC DNA]</scope>
</reference>
<feature type="region of interest" description="Disordered" evidence="8">
    <location>
        <begin position="676"/>
        <end position="741"/>
    </location>
</feature>
<dbReference type="FunFam" id="3.40.50.300:FF:000559">
    <property type="entry name" value="Nuclear/nucleolar GTPase 2"/>
    <property type="match status" value="1"/>
</dbReference>
<accession>A0AAR2L950</accession>
<evidence type="ECO:0000256" key="4">
    <source>
        <dbReference type="ARBA" id="ARBA00023242"/>
    </source>
</evidence>
<dbReference type="Ensembl" id="ENSPNAT00000045234.1">
    <property type="protein sequence ID" value="ENSPNAP00000071182.1"/>
    <property type="gene ID" value="ENSPNAG00000005426.2"/>
</dbReference>
<feature type="compositionally biased region" description="Basic and acidic residues" evidence="8">
    <location>
        <begin position="694"/>
        <end position="705"/>
    </location>
</feature>
<feature type="region of interest" description="Disordered" evidence="8">
    <location>
        <begin position="483"/>
        <end position="516"/>
    </location>
</feature>
<reference evidence="10" key="2">
    <citation type="submission" date="2025-08" db="UniProtKB">
        <authorList>
            <consortium name="Ensembl"/>
        </authorList>
    </citation>
    <scope>IDENTIFICATION</scope>
</reference>
<dbReference type="InterPro" id="IPR012971">
    <property type="entry name" value="NOG2_N_dom"/>
</dbReference>
<feature type="region of interest" description="Disordered" evidence="8">
    <location>
        <begin position="543"/>
        <end position="612"/>
    </location>
</feature>
<dbReference type="GO" id="GO:0005525">
    <property type="term" value="F:GTP binding"/>
    <property type="evidence" value="ECO:0007669"/>
    <property type="project" value="UniProtKB-KW"/>
</dbReference>